<dbReference type="InterPro" id="IPR050817">
    <property type="entry name" value="DjlA_DnaK_co-chaperone"/>
</dbReference>
<evidence type="ECO:0000313" key="3">
    <source>
        <dbReference type="EMBL" id="KIZ05699.1"/>
    </source>
</evidence>
<dbReference type="SMART" id="SM00271">
    <property type="entry name" value="DnaJ"/>
    <property type="match status" value="1"/>
</dbReference>
<feature type="compositionally biased region" description="Low complexity" evidence="1">
    <location>
        <begin position="193"/>
        <end position="279"/>
    </location>
</feature>
<dbReference type="AlphaFoldDB" id="A0A0D2LGU2"/>
<dbReference type="CDD" id="cd06257">
    <property type="entry name" value="DnaJ"/>
    <property type="match status" value="1"/>
</dbReference>
<dbReference type="Gene3D" id="1.10.287.110">
    <property type="entry name" value="DnaJ domain"/>
    <property type="match status" value="1"/>
</dbReference>
<proteinExistence type="predicted"/>
<dbReference type="KEGG" id="mng:MNEG_2261"/>
<feature type="region of interest" description="Disordered" evidence="1">
    <location>
        <begin position="187"/>
        <end position="303"/>
    </location>
</feature>
<organism evidence="3 4">
    <name type="scientific">Monoraphidium neglectum</name>
    <dbReference type="NCBI Taxonomy" id="145388"/>
    <lineage>
        <taxon>Eukaryota</taxon>
        <taxon>Viridiplantae</taxon>
        <taxon>Chlorophyta</taxon>
        <taxon>core chlorophytes</taxon>
        <taxon>Chlorophyceae</taxon>
        <taxon>CS clade</taxon>
        <taxon>Sphaeropleales</taxon>
        <taxon>Selenastraceae</taxon>
        <taxon>Monoraphidium</taxon>
    </lineage>
</organism>
<reference evidence="3 4" key="1">
    <citation type="journal article" date="2013" name="BMC Genomics">
        <title>Reconstruction of the lipid metabolism for the microalga Monoraphidium neglectum from its genome sequence reveals characteristics suitable for biofuel production.</title>
        <authorList>
            <person name="Bogen C."/>
            <person name="Al-Dilaimi A."/>
            <person name="Albersmeier A."/>
            <person name="Wichmann J."/>
            <person name="Grundmann M."/>
            <person name="Rupp O."/>
            <person name="Lauersen K.J."/>
            <person name="Blifernez-Klassen O."/>
            <person name="Kalinowski J."/>
            <person name="Goesmann A."/>
            <person name="Mussgnug J.H."/>
            <person name="Kruse O."/>
        </authorList>
    </citation>
    <scope>NUCLEOTIDE SEQUENCE [LARGE SCALE GENOMIC DNA]</scope>
    <source>
        <strain evidence="3 4">SAG 48.87</strain>
    </source>
</reference>
<gene>
    <name evidence="3" type="ORF">MNEG_2261</name>
</gene>
<feature type="compositionally biased region" description="Gly residues" evidence="1">
    <location>
        <begin position="280"/>
        <end position="303"/>
    </location>
</feature>
<dbReference type="PANTHER" id="PTHR24074">
    <property type="entry name" value="CO-CHAPERONE PROTEIN DJLA"/>
    <property type="match status" value="1"/>
</dbReference>
<dbReference type="STRING" id="145388.A0A0D2LGU2"/>
<sequence>MALRRSWTEFSVLICRGFASSAPSGTAGPSAALTRACHPRPVVVEFDVSPEQALQRFELHQQQLCMRMHAGDVLKDAGLEVTAAYLPFWMFDVCVSVECKGTLGFRPKAEGGAGPPPADAPLTWVPSEEWRQIAARQRVAHTEPCMQVYASYSWRRDLAKAARPTAAMLGGARPLEDEEAASGRVAIGGVRGSGDSVSSESGSSSGSKSSSNGSSTSSTSSRSGDGNGASRGSSGSSGSSNSSSSSGGTTSSNKGSSGSSNTSNTSTSSSNKGSRSGSNTSGGSGGGGASEGGGGGFRTGGGGAAAAALGRVELQQPEMSLAIAWSLCSRALQRSYVKGCVEALKEGSGAEDVKDLQVRMQVHTRRARLALAPAYHLAYAYGSKYTPSRADIVPEQHEALLSGRWGGGVSAQPHLSPGKGAAAAASTVGLLSLAAFQGAELLSAPEHAATLGSVAVDAGFFAFLAAAAAHVAVKAARNQHMADQVRAEHEFYKQYDRRESAPQAPPDEHTLWLWFDADWRKWEEEDPWHWDGAARARWARDLLKQQAQRRLERRRFLERQERERERQASDAEREDARRAKFGPSHNPWQEAGPGGGGGGPSARSGAAGGAPRRRDFLGYYRLMGLDPSAADVDDDAVKAAFKKAALQLHPDRHASSGDAEAVTRAAGRFMRLQAAYEVLRDPQRRRLYDKGQLSSER</sequence>
<dbReference type="Proteomes" id="UP000054498">
    <property type="component" value="Unassembled WGS sequence"/>
</dbReference>
<feature type="domain" description="J" evidence="2">
    <location>
        <begin position="618"/>
        <end position="692"/>
    </location>
</feature>
<dbReference type="GeneID" id="25735139"/>
<evidence type="ECO:0000259" key="2">
    <source>
        <dbReference type="PROSITE" id="PS50076"/>
    </source>
</evidence>
<keyword evidence="4" id="KW-1185">Reference proteome</keyword>
<dbReference type="PROSITE" id="PS50076">
    <property type="entry name" value="DNAJ_2"/>
    <property type="match status" value="1"/>
</dbReference>
<name>A0A0D2LGU2_9CHLO</name>
<accession>A0A0D2LGU2</accession>
<dbReference type="InterPro" id="IPR001623">
    <property type="entry name" value="DnaJ_domain"/>
</dbReference>
<dbReference type="PROSITE" id="PS00636">
    <property type="entry name" value="DNAJ_1"/>
    <property type="match status" value="1"/>
</dbReference>
<dbReference type="InterPro" id="IPR036869">
    <property type="entry name" value="J_dom_sf"/>
</dbReference>
<dbReference type="SUPFAM" id="SSF46565">
    <property type="entry name" value="Chaperone J-domain"/>
    <property type="match status" value="1"/>
</dbReference>
<dbReference type="Pfam" id="PF00226">
    <property type="entry name" value="DnaJ"/>
    <property type="match status" value="1"/>
</dbReference>
<evidence type="ECO:0000313" key="4">
    <source>
        <dbReference type="Proteomes" id="UP000054498"/>
    </source>
</evidence>
<dbReference type="RefSeq" id="XP_013904718.1">
    <property type="nucleotide sequence ID" value="XM_014049264.1"/>
</dbReference>
<dbReference type="OrthoDB" id="10250354at2759"/>
<feature type="region of interest" description="Disordered" evidence="1">
    <location>
        <begin position="559"/>
        <end position="610"/>
    </location>
</feature>
<protein>
    <recommendedName>
        <fullName evidence="2">J domain-containing protein</fullName>
    </recommendedName>
</protein>
<feature type="compositionally biased region" description="Basic and acidic residues" evidence="1">
    <location>
        <begin position="559"/>
        <end position="578"/>
    </location>
</feature>
<dbReference type="PRINTS" id="PR00625">
    <property type="entry name" value="JDOMAIN"/>
</dbReference>
<evidence type="ECO:0000256" key="1">
    <source>
        <dbReference type="SAM" id="MobiDB-lite"/>
    </source>
</evidence>
<dbReference type="InterPro" id="IPR018253">
    <property type="entry name" value="DnaJ_domain_CS"/>
</dbReference>
<dbReference type="EMBL" id="KK100468">
    <property type="protein sequence ID" value="KIZ05699.1"/>
    <property type="molecule type" value="Genomic_DNA"/>
</dbReference>